<dbReference type="EMBL" id="JAKJXO020000004">
    <property type="protein sequence ID" value="KAL1606402.1"/>
    <property type="molecule type" value="Genomic_DNA"/>
</dbReference>
<evidence type="ECO:0000313" key="2">
    <source>
        <dbReference type="Proteomes" id="UP001521785"/>
    </source>
</evidence>
<reference evidence="1 2" key="1">
    <citation type="submission" date="2024-02" db="EMBL/GenBank/DDBJ databases">
        <title>De novo assembly and annotation of 12 fungi associated with fruit tree decline syndrome in Ontario, Canada.</title>
        <authorList>
            <person name="Sulman M."/>
            <person name="Ellouze W."/>
            <person name="Ilyukhin E."/>
        </authorList>
    </citation>
    <scope>NUCLEOTIDE SEQUENCE [LARGE SCALE GENOMIC DNA]</scope>
    <source>
        <strain evidence="1 2">M42-189</strain>
    </source>
</reference>
<dbReference type="Proteomes" id="UP001521785">
    <property type="component" value="Unassembled WGS sequence"/>
</dbReference>
<sequence>MQWGAGKTFQKVAGENYEIEHILEWQMVTKFFDWLSKDKYKSARQFPNPAPLGKNKVDFCTYWKQTWDTPAFVISANSKRAPKGLTAKTHLAYQYPGKDPVFNKEFVWLQEDLNAPAKQHMWTRKKTNQIYGLTKAKTAIRRNPTDAATQAMRAKYLLGAVKYMKDSTVERYFIAQKKRIGEALDQIDNALPNAPTNKGRKPWTKQDLKKHWNEYMNDAFTKAKSRTDNTMDTMIAELEAKWVMAGAKKPAGAKGKTSTAQTTLVRQIKALKSEWLKQKRGPNAWTQPNW</sequence>
<keyword evidence="2" id="KW-1185">Reference proteome</keyword>
<comment type="caution">
    <text evidence="1">The sequence shown here is derived from an EMBL/GenBank/DDBJ whole genome shotgun (WGS) entry which is preliminary data.</text>
</comment>
<evidence type="ECO:0000313" key="1">
    <source>
        <dbReference type="EMBL" id="KAL1606402.1"/>
    </source>
</evidence>
<proteinExistence type="predicted"/>
<protein>
    <submittedName>
        <fullName evidence="1">Uncharacterized protein</fullName>
    </submittedName>
</protein>
<organism evidence="1 2">
    <name type="scientific">Paraconiothyrium brasiliense</name>
    <dbReference type="NCBI Taxonomy" id="300254"/>
    <lineage>
        <taxon>Eukaryota</taxon>
        <taxon>Fungi</taxon>
        <taxon>Dikarya</taxon>
        <taxon>Ascomycota</taxon>
        <taxon>Pezizomycotina</taxon>
        <taxon>Dothideomycetes</taxon>
        <taxon>Pleosporomycetidae</taxon>
        <taxon>Pleosporales</taxon>
        <taxon>Massarineae</taxon>
        <taxon>Didymosphaeriaceae</taxon>
        <taxon>Paraconiothyrium</taxon>
    </lineage>
</organism>
<gene>
    <name evidence="1" type="ORF">SLS60_003805</name>
</gene>
<name>A0ABR3RR65_9PLEO</name>
<accession>A0ABR3RR65</accession>